<sequence length="994" mass="111379">MQHLHSSHQSSASAPLCSVGALDDDLLAALDDVLSFGDSSQSIADAFATTGEGVMSMGDGDFDIVNDTLGDELDAMVSIEIPTLTIKEEFPTECTVLQSVPASGFERKEAPTAPMKSGKDIRATPYNKPAKPRRRKRPKHELDYLRAKVTEMEKELATLNKKPGVESPSAVSTAIIYDGVSGATADGEGGLFLQWKKIAERQKEEVNRSVMENLKLRSTLEGQVKVARALEAAIDQQQREAAQSFSWQSSGGGSGQQRPTTMSDELIYAILNDSLAAQYMEVDAVMELSGLADVNHDLMNGAKVFHDSNGISFRHEIARVLPFSMRAVHRAMWSILRYGTAKDMMLGPFQTHVVDKNHLNVTMVEKLQLGNSRSVSIVRRFAMRRFFHKDRIVMVWTAFVEIDGSVFVRLREKGYATASAFNFGHDTDANSPGVAGSVTRMAIFMTPELAPFASEQQEKEHIGEMTELVIATHQLSMGLMYQIVDTLLLRETMGGVMPGGEEEEEEEEAPSAARLVGALILFLVLEIWWRSGPTHFNELENIHELEFYPDEIIQDKTLELPESERMHLAMLHEGCMKHRESVITWEFGQTADTGSSLGRFEENDPNLRQKLEKCPDVEVFLPSGIRGDGYCEDAMGYVKYLQGRALPRWVLDVEFKDDKTGKMLEYHDLCPKTPLIFMNHFWDGVPDDPSWPDTKPVYLMPNVEMYELEAEHYWRVDAVLCKTAICARRVRMWYQQEGNPRHTRVWYTRHTTSDAALYAKHKLGASAEAQGQNFSNVRFVHTAGKSVFKGTNAVLDCWLNRPDFPPLDVFVDQDIYNNFMKKTYGEQIRAQAPSKQITLHTGRVPGYMFGRMMIETAFLLCTSVLEGYGHYINQARANSALIVTTDSPPMNELLSPQSAVLVPHPSTVVEKQLLGGNFDGEHGLHGVQGMATYVKGAEICDAVERILEMTPAERQSLGERARKQYVLDTHFFAARMNELRMIARAGQASWYLDL</sequence>
<gene>
    <name evidence="4" type="ORF">BBI17_004309</name>
    <name evidence="5" type="ORF">BBO99_00004133</name>
    <name evidence="2" type="ORF">JM16_005357</name>
    <name evidence="3" type="ORF">JM18_005014</name>
</gene>
<evidence type="ECO:0000313" key="4">
    <source>
        <dbReference type="EMBL" id="RLN36546.1"/>
    </source>
</evidence>
<feature type="compositionally biased region" description="Basic residues" evidence="1">
    <location>
        <begin position="130"/>
        <end position="139"/>
    </location>
</feature>
<evidence type="ECO:0000313" key="3">
    <source>
        <dbReference type="EMBL" id="KAG2525180.1"/>
    </source>
</evidence>
<dbReference type="Proteomes" id="UP000785171">
    <property type="component" value="Unassembled WGS sequence"/>
</dbReference>
<dbReference type="AlphaFoldDB" id="A0A3R7G705"/>
<name>A0A3R7G705_9STRA</name>
<dbReference type="Proteomes" id="UP000285883">
    <property type="component" value="Unassembled WGS sequence"/>
</dbReference>
<dbReference type="EMBL" id="JPWV03000141">
    <property type="protein sequence ID" value="KAG2523379.1"/>
    <property type="molecule type" value="Genomic_DNA"/>
</dbReference>
<keyword evidence="6" id="KW-1185">Reference proteome</keyword>
<protein>
    <submittedName>
        <fullName evidence="4">Uncharacterized protein</fullName>
    </submittedName>
</protein>
<feature type="region of interest" description="Disordered" evidence="1">
    <location>
        <begin position="105"/>
        <end position="140"/>
    </location>
</feature>
<evidence type="ECO:0000313" key="5">
    <source>
        <dbReference type="EMBL" id="RLN80958.1"/>
    </source>
</evidence>
<reference evidence="6 7" key="2">
    <citation type="submission" date="2018-07" db="EMBL/GenBank/DDBJ databases">
        <title>Genome sequencing of oomycete isolates from Chile give support for New Zealand origin for Phytophthora kernoviae and make available the first Nothophytophthora sp. genome.</title>
        <authorList>
            <person name="Studholme D.J."/>
            <person name="Sanfuentes E."/>
            <person name="Panda P."/>
            <person name="Hill R."/>
            <person name="Sambles C."/>
            <person name="Grant M."/>
            <person name="Williams N.M."/>
            <person name="Mcdougal R.L."/>
        </authorList>
    </citation>
    <scope>NUCLEOTIDE SEQUENCE [LARGE SCALE GENOMIC DNA]</scope>
    <source>
        <strain evidence="4">Chile2</strain>
        <strain evidence="5">Chile4</strain>
    </source>
</reference>
<dbReference type="EMBL" id="JPWU03000133">
    <property type="protein sequence ID" value="KAG2525180.1"/>
    <property type="molecule type" value="Genomic_DNA"/>
</dbReference>
<dbReference type="PANTHER" id="PTHR35796">
    <property type="entry name" value="HYPOTHETICAL CYTOSOLIC PROTEIN"/>
    <property type="match status" value="1"/>
</dbReference>
<evidence type="ECO:0000313" key="6">
    <source>
        <dbReference type="Proteomes" id="UP000285624"/>
    </source>
</evidence>
<organism evidence="4 7">
    <name type="scientific">Phytophthora kernoviae</name>
    <dbReference type="NCBI Taxonomy" id="325452"/>
    <lineage>
        <taxon>Eukaryota</taxon>
        <taxon>Sar</taxon>
        <taxon>Stramenopiles</taxon>
        <taxon>Oomycota</taxon>
        <taxon>Peronosporomycetes</taxon>
        <taxon>Peronosporales</taxon>
        <taxon>Peronosporaceae</taxon>
        <taxon>Phytophthora</taxon>
    </lineage>
</organism>
<accession>A0A3R7G705</accession>
<reference evidence="2" key="1">
    <citation type="journal article" date="2015" name="Genom Data">
        <title>Genome sequences of six Phytophthora species associated with forests in New Zealand.</title>
        <authorList>
            <person name="Studholme D.J."/>
            <person name="McDougal R.L."/>
            <person name="Sambles C."/>
            <person name="Hansen E."/>
            <person name="Hardy G."/>
            <person name="Grant M."/>
            <person name="Ganley R.J."/>
            <person name="Williams N.M."/>
        </authorList>
    </citation>
    <scope>NUCLEOTIDE SEQUENCE</scope>
    <source>
        <strain evidence="2">NZFS 2646</strain>
        <strain evidence="3">NZFS 3630</strain>
    </source>
</reference>
<dbReference type="PANTHER" id="PTHR35796:SF3">
    <property type="entry name" value="BHLH DOMAIN-CONTAINING PROTEIN"/>
    <property type="match status" value="1"/>
</dbReference>
<evidence type="ECO:0000256" key="1">
    <source>
        <dbReference type="SAM" id="MobiDB-lite"/>
    </source>
</evidence>
<dbReference type="Proteomes" id="UP000285624">
    <property type="component" value="Unassembled WGS sequence"/>
</dbReference>
<evidence type="ECO:0000313" key="2">
    <source>
        <dbReference type="EMBL" id="KAG2523379.1"/>
    </source>
</evidence>
<dbReference type="SUPFAM" id="SSF53756">
    <property type="entry name" value="UDP-Glycosyltransferase/glycogen phosphorylase"/>
    <property type="match status" value="1"/>
</dbReference>
<proteinExistence type="predicted"/>
<dbReference type="EMBL" id="MAYM02000734">
    <property type="protein sequence ID" value="RLN36546.1"/>
    <property type="molecule type" value="Genomic_DNA"/>
</dbReference>
<dbReference type="Gene3D" id="3.40.50.2000">
    <property type="entry name" value="Glycogen Phosphorylase B"/>
    <property type="match status" value="1"/>
</dbReference>
<comment type="caution">
    <text evidence="4">The sequence shown here is derived from an EMBL/GenBank/DDBJ whole genome shotgun (WGS) entry which is preliminary data.</text>
</comment>
<dbReference type="Proteomes" id="UP000792063">
    <property type="component" value="Unassembled WGS sequence"/>
</dbReference>
<evidence type="ECO:0000313" key="7">
    <source>
        <dbReference type="Proteomes" id="UP000285883"/>
    </source>
</evidence>
<reference evidence="2" key="3">
    <citation type="submission" date="2020-06" db="EMBL/GenBank/DDBJ databases">
        <authorList>
            <person name="Studholme D.J."/>
        </authorList>
    </citation>
    <scope>NUCLEOTIDE SEQUENCE</scope>
    <source>
        <strain evidence="2">NZFS 2646</strain>
        <strain evidence="3">NZFS 3630</strain>
    </source>
</reference>
<dbReference type="EMBL" id="MBDN02000093">
    <property type="protein sequence ID" value="RLN80958.1"/>
    <property type="molecule type" value="Genomic_DNA"/>
</dbReference>